<evidence type="ECO:0008006" key="4">
    <source>
        <dbReference type="Google" id="ProtNLM"/>
    </source>
</evidence>
<sequence>MRTVYFLTFFFIIALGFPTLAQSDTSDATKGEVLIIHEPVSYGYSHVNFPRPNFIIKTGGRPDFKLVKGIKVEVTEVKTNDNGESKVILKRIDGKKFFGSFPAISANYEEALQSGELRRIK</sequence>
<feature type="chain" id="PRO_5040896658" description="Dihydroorotase" evidence="1">
    <location>
        <begin position="22"/>
        <end position="121"/>
    </location>
</feature>
<dbReference type="AlphaFoldDB" id="A0A9X2A748"/>
<feature type="signal peptide" evidence="1">
    <location>
        <begin position="1"/>
        <end position="21"/>
    </location>
</feature>
<gene>
    <name evidence="2" type="ORF">LU635_13510</name>
</gene>
<dbReference type="EMBL" id="JAJSON010000025">
    <property type="protein sequence ID" value="MCG9972660.1"/>
    <property type="molecule type" value="Genomic_DNA"/>
</dbReference>
<dbReference type="Proteomes" id="UP001139344">
    <property type="component" value="Unassembled WGS sequence"/>
</dbReference>
<name>A0A9X2A748_9FLAO</name>
<organism evidence="2 3">
    <name type="scientific">Christiangramia crocea</name>
    <dbReference type="NCBI Taxonomy" id="2904124"/>
    <lineage>
        <taxon>Bacteria</taxon>
        <taxon>Pseudomonadati</taxon>
        <taxon>Bacteroidota</taxon>
        <taxon>Flavobacteriia</taxon>
        <taxon>Flavobacteriales</taxon>
        <taxon>Flavobacteriaceae</taxon>
        <taxon>Christiangramia</taxon>
    </lineage>
</organism>
<keyword evidence="1" id="KW-0732">Signal</keyword>
<evidence type="ECO:0000313" key="3">
    <source>
        <dbReference type="Proteomes" id="UP001139344"/>
    </source>
</evidence>
<reference evidence="2" key="1">
    <citation type="submission" date="2021-12" db="EMBL/GenBank/DDBJ databases">
        <title>Description of Gramella crocea sp. nov., a new bacterium isolated from activated sludge.</title>
        <authorList>
            <person name="Zhang X."/>
        </authorList>
    </citation>
    <scope>NUCLEOTIDE SEQUENCE</scope>
    <source>
        <strain evidence="2">YB25</strain>
    </source>
</reference>
<protein>
    <recommendedName>
        <fullName evidence="4">Dihydroorotase</fullName>
    </recommendedName>
</protein>
<keyword evidence="3" id="KW-1185">Reference proteome</keyword>
<evidence type="ECO:0000313" key="2">
    <source>
        <dbReference type="EMBL" id="MCG9972660.1"/>
    </source>
</evidence>
<accession>A0A9X2A748</accession>
<dbReference type="RefSeq" id="WP_240100020.1">
    <property type="nucleotide sequence ID" value="NZ_JAJSON010000025.1"/>
</dbReference>
<proteinExistence type="predicted"/>
<evidence type="ECO:0000256" key="1">
    <source>
        <dbReference type="SAM" id="SignalP"/>
    </source>
</evidence>
<comment type="caution">
    <text evidence="2">The sequence shown here is derived from an EMBL/GenBank/DDBJ whole genome shotgun (WGS) entry which is preliminary data.</text>
</comment>